<feature type="compositionally biased region" description="Polar residues" evidence="1">
    <location>
        <begin position="10"/>
        <end position="20"/>
    </location>
</feature>
<organism evidence="2 3">
    <name type="scientific">Puccinia striiformis f. sp. tritici PST-78</name>
    <dbReference type="NCBI Taxonomy" id="1165861"/>
    <lineage>
        <taxon>Eukaryota</taxon>
        <taxon>Fungi</taxon>
        <taxon>Dikarya</taxon>
        <taxon>Basidiomycota</taxon>
        <taxon>Pucciniomycotina</taxon>
        <taxon>Pucciniomycetes</taxon>
        <taxon>Pucciniales</taxon>
        <taxon>Pucciniaceae</taxon>
        <taxon>Puccinia</taxon>
    </lineage>
</organism>
<dbReference type="Proteomes" id="UP000054564">
    <property type="component" value="Unassembled WGS sequence"/>
</dbReference>
<comment type="caution">
    <text evidence="2">The sequence shown here is derived from an EMBL/GenBank/DDBJ whole genome shotgun (WGS) entry which is preliminary data.</text>
</comment>
<sequence length="73" mass="8137">MMAMRLRKSLASSDVIQVSKRTGRSVNVDLVQDSDEENEKAAGAKPPKDKTKDRDGFDHAKLYFYPPGEGPKQ</sequence>
<accession>A0A0L0UHF4</accession>
<proteinExistence type="predicted"/>
<name>A0A0L0UHF4_9BASI</name>
<gene>
    <name evidence="2" type="ORF">PSTG_20136</name>
</gene>
<evidence type="ECO:0000313" key="2">
    <source>
        <dbReference type="EMBL" id="KNE86502.1"/>
    </source>
</evidence>
<feature type="region of interest" description="Disordered" evidence="1">
    <location>
        <begin position="1"/>
        <end position="73"/>
    </location>
</feature>
<feature type="non-terminal residue" evidence="2">
    <location>
        <position position="73"/>
    </location>
</feature>
<protein>
    <submittedName>
        <fullName evidence="2">Uncharacterized protein</fullName>
    </submittedName>
</protein>
<dbReference type="AlphaFoldDB" id="A0A0L0UHF4"/>
<evidence type="ECO:0000256" key="1">
    <source>
        <dbReference type="SAM" id="MobiDB-lite"/>
    </source>
</evidence>
<reference evidence="3" key="1">
    <citation type="submission" date="2014-03" db="EMBL/GenBank/DDBJ databases">
        <title>The Genome Sequence of Puccinia striiformis f. sp. tritici PST-78.</title>
        <authorList>
            <consortium name="The Broad Institute Genome Sequencing Platform"/>
            <person name="Cuomo C."/>
            <person name="Hulbert S."/>
            <person name="Chen X."/>
            <person name="Walker B."/>
            <person name="Young S.K."/>
            <person name="Zeng Q."/>
            <person name="Gargeya S."/>
            <person name="Fitzgerald M."/>
            <person name="Haas B."/>
            <person name="Abouelleil A."/>
            <person name="Alvarado L."/>
            <person name="Arachchi H.M."/>
            <person name="Berlin A.M."/>
            <person name="Chapman S.B."/>
            <person name="Goldberg J."/>
            <person name="Griggs A."/>
            <person name="Gujja S."/>
            <person name="Hansen M."/>
            <person name="Howarth C."/>
            <person name="Imamovic A."/>
            <person name="Larimer J."/>
            <person name="McCowan C."/>
            <person name="Montmayeur A."/>
            <person name="Murphy C."/>
            <person name="Neiman D."/>
            <person name="Pearson M."/>
            <person name="Priest M."/>
            <person name="Roberts A."/>
            <person name="Saif S."/>
            <person name="Shea T."/>
            <person name="Sisk P."/>
            <person name="Sykes S."/>
            <person name="Wortman J."/>
            <person name="Nusbaum C."/>
            <person name="Birren B."/>
        </authorList>
    </citation>
    <scope>NUCLEOTIDE SEQUENCE [LARGE SCALE GENOMIC DNA]</scope>
    <source>
        <strain evidence="3">race PST-78</strain>
    </source>
</reference>
<evidence type="ECO:0000313" key="3">
    <source>
        <dbReference type="Proteomes" id="UP000054564"/>
    </source>
</evidence>
<keyword evidence="3" id="KW-1185">Reference proteome</keyword>
<dbReference type="EMBL" id="AJIL01009391">
    <property type="protein sequence ID" value="KNE86502.1"/>
    <property type="molecule type" value="Genomic_DNA"/>
</dbReference>
<feature type="compositionally biased region" description="Basic and acidic residues" evidence="1">
    <location>
        <begin position="39"/>
        <end position="61"/>
    </location>
</feature>